<gene>
    <name evidence="1" type="ORF">FisN_4Lh570</name>
</gene>
<protein>
    <recommendedName>
        <fullName evidence="3">Helicase C-terminal domain-containing protein</fullName>
    </recommendedName>
</protein>
<dbReference type="SUPFAM" id="SSF52540">
    <property type="entry name" value="P-loop containing nucleoside triphosphate hydrolases"/>
    <property type="match status" value="1"/>
</dbReference>
<organism evidence="1 2">
    <name type="scientific">Fistulifera solaris</name>
    <name type="common">Oleaginous diatom</name>
    <dbReference type="NCBI Taxonomy" id="1519565"/>
    <lineage>
        <taxon>Eukaryota</taxon>
        <taxon>Sar</taxon>
        <taxon>Stramenopiles</taxon>
        <taxon>Ochrophyta</taxon>
        <taxon>Bacillariophyta</taxon>
        <taxon>Bacillariophyceae</taxon>
        <taxon>Bacillariophycidae</taxon>
        <taxon>Naviculales</taxon>
        <taxon>Naviculaceae</taxon>
        <taxon>Fistulifera</taxon>
    </lineage>
</organism>
<sequence>MMNHQYGAPYSADLYLHRLGRTGRAGKEGAGLQVLLPFESALQKTFIKQNVPQHKAIVSLDQNDQGRLDKGKHLIGSRHATLTPKAEAAYLSMVAYYQEYARRNISADEIMDAANKFSKSIGLVHVPLLPEELTNQLRKYRK</sequence>
<dbReference type="InParanoid" id="A0A1Z5KDT8"/>
<dbReference type="InterPro" id="IPR027417">
    <property type="entry name" value="P-loop_NTPase"/>
</dbReference>
<dbReference type="Proteomes" id="UP000198406">
    <property type="component" value="Unassembled WGS sequence"/>
</dbReference>
<keyword evidence="2" id="KW-1185">Reference proteome</keyword>
<name>A0A1Z5KDT8_FISSO</name>
<accession>A0A1Z5KDT8</accession>
<dbReference type="OrthoDB" id="193716at2759"/>
<evidence type="ECO:0008006" key="3">
    <source>
        <dbReference type="Google" id="ProtNLM"/>
    </source>
</evidence>
<proteinExistence type="predicted"/>
<comment type="caution">
    <text evidence="1">The sequence shown here is derived from an EMBL/GenBank/DDBJ whole genome shotgun (WGS) entry which is preliminary data.</text>
</comment>
<dbReference type="AlphaFoldDB" id="A0A1Z5KDT8"/>
<evidence type="ECO:0000313" key="1">
    <source>
        <dbReference type="EMBL" id="GAX24433.1"/>
    </source>
</evidence>
<dbReference type="Gene3D" id="3.40.50.300">
    <property type="entry name" value="P-loop containing nucleotide triphosphate hydrolases"/>
    <property type="match status" value="1"/>
</dbReference>
<dbReference type="EMBL" id="BDSP01000207">
    <property type="protein sequence ID" value="GAX24433.1"/>
    <property type="molecule type" value="Genomic_DNA"/>
</dbReference>
<evidence type="ECO:0000313" key="2">
    <source>
        <dbReference type="Proteomes" id="UP000198406"/>
    </source>
</evidence>
<reference evidence="1 2" key="1">
    <citation type="journal article" date="2015" name="Plant Cell">
        <title>Oil accumulation by the oleaginous diatom Fistulifera solaris as revealed by the genome and transcriptome.</title>
        <authorList>
            <person name="Tanaka T."/>
            <person name="Maeda Y."/>
            <person name="Veluchamy A."/>
            <person name="Tanaka M."/>
            <person name="Abida H."/>
            <person name="Marechal E."/>
            <person name="Bowler C."/>
            <person name="Muto M."/>
            <person name="Sunaga Y."/>
            <person name="Tanaka M."/>
            <person name="Yoshino T."/>
            <person name="Taniguchi T."/>
            <person name="Fukuda Y."/>
            <person name="Nemoto M."/>
            <person name="Matsumoto M."/>
            <person name="Wong P.S."/>
            <person name="Aburatani S."/>
            <person name="Fujibuchi W."/>
        </authorList>
    </citation>
    <scope>NUCLEOTIDE SEQUENCE [LARGE SCALE GENOMIC DNA]</scope>
    <source>
        <strain evidence="1 2">JPCC DA0580</strain>
    </source>
</reference>